<reference evidence="9" key="1">
    <citation type="journal article" date="2018" name="Antonie Van Leeuwenhoek">
        <title>Proteinivorax hydrogeniformans sp. nov., an anaerobic, haloalkaliphilic bacterium fermenting proteinaceous compounds with high hydrogen production.</title>
        <authorList>
            <person name="Boltyanskaya Y."/>
            <person name="Detkova E."/>
            <person name="Pimenov N."/>
            <person name="Kevbrin V."/>
        </authorList>
    </citation>
    <scope>NUCLEOTIDE SEQUENCE</scope>
    <source>
        <strain evidence="9">Z-710</strain>
    </source>
</reference>
<comment type="cofactor">
    <cofactor evidence="2">
        <name>Co(2+)</name>
        <dbReference type="ChEBI" id="CHEBI:48828"/>
    </cofactor>
</comment>
<proteinExistence type="predicted"/>
<keyword evidence="3" id="KW-0479">Metal-binding</keyword>
<evidence type="ECO:0000313" key="9">
    <source>
        <dbReference type="EMBL" id="XCI27606.1"/>
    </source>
</evidence>
<keyword evidence="6" id="KW-0170">Cobalt</keyword>
<dbReference type="EC" id="4.2.3.-" evidence="9"/>
<dbReference type="Pfam" id="PF01761">
    <property type="entry name" value="DHQ_synthase"/>
    <property type="match status" value="1"/>
</dbReference>
<dbReference type="SUPFAM" id="SSF56796">
    <property type="entry name" value="Dehydroquinate synthase-like"/>
    <property type="match status" value="1"/>
</dbReference>
<dbReference type="InterPro" id="IPR030963">
    <property type="entry name" value="DHQ_synth_fam"/>
</dbReference>
<dbReference type="Gene3D" id="1.20.1090.10">
    <property type="entry name" value="Dehydroquinate synthase-like - alpha domain"/>
    <property type="match status" value="1"/>
</dbReference>
<dbReference type="InterPro" id="IPR030960">
    <property type="entry name" value="DHQS/DOIS_N"/>
</dbReference>
<protein>
    <submittedName>
        <fullName evidence="9">3-dehydroquinate synthase family protein</fullName>
        <ecNumber evidence="9">4.2.3.-</ecNumber>
    </submittedName>
</protein>
<evidence type="ECO:0000256" key="2">
    <source>
        <dbReference type="ARBA" id="ARBA00001941"/>
    </source>
</evidence>
<comment type="cofactor">
    <cofactor evidence="1">
        <name>NAD(+)</name>
        <dbReference type="ChEBI" id="CHEBI:57540"/>
    </cofactor>
</comment>
<keyword evidence="4" id="KW-0520">NAD</keyword>
<dbReference type="PANTHER" id="PTHR43622">
    <property type="entry name" value="3-DEHYDROQUINATE SYNTHASE"/>
    <property type="match status" value="1"/>
</dbReference>
<dbReference type="GO" id="GO:0009073">
    <property type="term" value="P:aromatic amino acid family biosynthetic process"/>
    <property type="evidence" value="ECO:0007669"/>
    <property type="project" value="InterPro"/>
</dbReference>
<dbReference type="PANTHER" id="PTHR43622:SF1">
    <property type="entry name" value="3-DEHYDROQUINATE SYNTHASE"/>
    <property type="match status" value="1"/>
</dbReference>
<evidence type="ECO:0000256" key="1">
    <source>
        <dbReference type="ARBA" id="ARBA00001911"/>
    </source>
</evidence>
<dbReference type="Gene3D" id="3.40.50.1970">
    <property type="match status" value="1"/>
</dbReference>
<sequence length="354" mass="39756">MRTSRCFFGKSSWKQCAEELADDRAMLVIDHRIKELYADKLASFKKNFQNVDEVLVKNPEEKKSLDFVKILAEKALDFKLNRGDWAVAIGGGAVLDLAGFFASIYKRGAKLCYLPTTIIAQVDSAYGGKTAVNFGEYKNQLGSFYPADVIGIDTSVLRSLPKKEVYNGLGEVAKYVMLQPDDFVDAKGDIESILNGDISKYNNLVPLCFRIKEKYVDDDFFDTKGKRVALNLGHTIGHAIEKQCKHPLGHGQAVAIGLNFALFVAFYKGKLGINDATKYYELLKPILPGIKYSVFTKYVQQNLCYDKKADKDKLVFIYPLAKGWATEKVTLNFLNMCWNKFAEVNGDVGYFKRG</sequence>
<dbReference type="CDD" id="cd08195">
    <property type="entry name" value="DHQS"/>
    <property type="match status" value="1"/>
</dbReference>
<dbReference type="PIRSF" id="PIRSF001455">
    <property type="entry name" value="DHQ_synth"/>
    <property type="match status" value="1"/>
</dbReference>
<evidence type="ECO:0000259" key="7">
    <source>
        <dbReference type="Pfam" id="PF01761"/>
    </source>
</evidence>
<dbReference type="AlphaFoldDB" id="A0AAU8HR47"/>
<evidence type="ECO:0000256" key="5">
    <source>
        <dbReference type="ARBA" id="ARBA00023239"/>
    </source>
</evidence>
<dbReference type="EMBL" id="CP159485">
    <property type="protein sequence ID" value="XCI27606.1"/>
    <property type="molecule type" value="Genomic_DNA"/>
</dbReference>
<feature type="domain" description="3-dehydroquinate synthase N-terminal" evidence="7">
    <location>
        <begin position="54"/>
        <end position="165"/>
    </location>
</feature>
<gene>
    <name evidence="9" type="ORF">PRVXH_001512</name>
</gene>
<reference evidence="9" key="2">
    <citation type="submission" date="2024-06" db="EMBL/GenBank/DDBJ databases">
        <authorList>
            <person name="Petrova K.O."/>
            <person name="Toshchakov S.V."/>
            <person name="Boltjanskaja Y.V."/>
            <person name="Kevbrin V.V."/>
        </authorList>
    </citation>
    <scope>NUCLEOTIDE SEQUENCE</scope>
    <source>
        <strain evidence="9">Z-710</strain>
    </source>
</reference>
<accession>A0AAU8HR47</accession>
<dbReference type="GO" id="GO:0046872">
    <property type="term" value="F:metal ion binding"/>
    <property type="evidence" value="ECO:0007669"/>
    <property type="project" value="UniProtKB-KW"/>
</dbReference>
<dbReference type="RefSeq" id="WP_353892184.1">
    <property type="nucleotide sequence ID" value="NZ_CP159485.1"/>
</dbReference>
<name>A0AAU8HR47_9FIRM</name>
<dbReference type="InterPro" id="IPR056179">
    <property type="entry name" value="DHQS_C"/>
</dbReference>
<dbReference type="Pfam" id="PF24621">
    <property type="entry name" value="DHQS_C"/>
    <property type="match status" value="1"/>
</dbReference>
<evidence type="ECO:0000256" key="3">
    <source>
        <dbReference type="ARBA" id="ARBA00022723"/>
    </source>
</evidence>
<feature type="domain" description="3-dehydroquinate synthase C-terminal" evidence="8">
    <location>
        <begin position="168"/>
        <end position="308"/>
    </location>
</feature>
<dbReference type="GO" id="GO:0003856">
    <property type="term" value="F:3-dehydroquinate synthase activity"/>
    <property type="evidence" value="ECO:0007669"/>
    <property type="project" value="TreeGrafter"/>
</dbReference>
<evidence type="ECO:0000259" key="8">
    <source>
        <dbReference type="Pfam" id="PF24621"/>
    </source>
</evidence>
<dbReference type="InterPro" id="IPR050071">
    <property type="entry name" value="Dehydroquinate_synthase"/>
</dbReference>
<organism evidence="9">
    <name type="scientific">Proteinivorax hydrogeniformans</name>
    <dbReference type="NCBI Taxonomy" id="1826727"/>
    <lineage>
        <taxon>Bacteria</taxon>
        <taxon>Bacillati</taxon>
        <taxon>Bacillota</taxon>
        <taxon>Clostridia</taxon>
        <taxon>Eubacteriales</taxon>
        <taxon>Proteinivoracaceae</taxon>
        <taxon>Proteinivorax</taxon>
    </lineage>
</organism>
<evidence type="ECO:0000256" key="4">
    <source>
        <dbReference type="ARBA" id="ARBA00023027"/>
    </source>
</evidence>
<keyword evidence="5 9" id="KW-0456">Lyase</keyword>
<evidence type="ECO:0000256" key="6">
    <source>
        <dbReference type="ARBA" id="ARBA00023285"/>
    </source>
</evidence>